<feature type="transmembrane region" description="Helical" evidence="1">
    <location>
        <begin position="88"/>
        <end position="107"/>
    </location>
</feature>
<evidence type="ECO:0000256" key="1">
    <source>
        <dbReference type="SAM" id="Phobius"/>
    </source>
</evidence>
<feature type="transmembrane region" description="Helical" evidence="1">
    <location>
        <begin position="7"/>
        <end position="26"/>
    </location>
</feature>
<feature type="transmembrane region" description="Helical" evidence="1">
    <location>
        <begin position="32"/>
        <end position="52"/>
    </location>
</feature>
<protein>
    <recommendedName>
        <fullName evidence="4">O-antigen ligase domain-containing protein</fullName>
    </recommendedName>
</protein>
<feature type="transmembrane region" description="Helical" evidence="1">
    <location>
        <begin position="223"/>
        <end position="246"/>
    </location>
</feature>
<feature type="transmembrane region" description="Helical" evidence="1">
    <location>
        <begin position="177"/>
        <end position="194"/>
    </location>
</feature>
<accession>A0A412H6D4</accession>
<keyword evidence="1" id="KW-1133">Transmembrane helix</keyword>
<keyword evidence="1" id="KW-0812">Transmembrane</keyword>
<feature type="transmembrane region" description="Helical" evidence="1">
    <location>
        <begin position="150"/>
        <end position="170"/>
    </location>
</feature>
<sequence>MVKTKKYIYWAIYAILYCSVIQRYIWDNQFCQILPDIIIFSIFFFKKGLIIRNTPKINIILGKWVPRTLILFFAVGIISDIVNLVNPIAVIWGARMLLRYILLFLLVYKNFEAKDLIKLQKIINISFYINSILILYQFTVGVTGDSMGGIWNGNGELSIYIILMTIYFSATYYKKGMPLKSFLFRILFFYITAIWAEIKMLYFFLPICIYGVYILLKSFSIKHIIILIIAWFLAIPLLTQVLSLYYNEEYVSQTLNLEDLQAYNTNNYGFTEESLNRGTIFKKSTLFLDSPVYIAIGHGLGSGNMSSYFSTDLAEQYGKTCYSFFTMSYLLMEVGYTGLILYLAIYFLILYNFFSIYRKTKDQIIKFWATMGVLATAATFLMIYYNSVPLNNYYFGYLFAAICSIGIKERLKYLYATKLAQIKTTNINNNQKKLQSNKNYDS</sequence>
<dbReference type="AlphaFoldDB" id="A0A412H6D4"/>
<feature type="transmembrane region" description="Helical" evidence="1">
    <location>
        <begin position="64"/>
        <end position="82"/>
    </location>
</feature>
<reference evidence="2 3" key="1">
    <citation type="submission" date="2018-08" db="EMBL/GenBank/DDBJ databases">
        <title>A genome reference for cultivated species of the human gut microbiota.</title>
        <authorList>
            <person name="Zou Y."/>
            <person name="Xue W."/>
            <person name="Luo G."/>
        </authorList>
    </citation>
    <scope>NUCLEOTIDE SEQUENCE [LARGE SCALE GENOMIC DNA]</scope>
    <source>
        <strain evidence="2 3">AF24-16AC</strain>
    </source>
</reference>
<organism evidence="2 3">
    <name type="scientific">Phocaeicola plebeius</name>
    <dbReference type="NCBI Taxonomy" id="310297"/>
    <lineage>
        <taxon>Bacteria</taxon>
        <taxon>Pseudomonadati</taxon>
        <taxon>Bacteroidota</taxon>
        <taxon>Bacteroidia</taxon>
        <taxon>Bacteroidales</taxon>
        <taxon>Bacteroidaceae</taxon>
        <taxon>Phocaeicola</taxon>
    </lineage>
</organism>
<evidence type="ECO:0000313" key="2">
    <source>
        <dbReference type="EMBL" id="RGS07906.1"/>
    </source>
</evidence>
<name>A0A412H6D4_9BACT</name>
<dbReference type="EMBL" id="QRUY01000013">
    <property type="protein sequence ID" value="RGS07906.1"/>
    <property type="molecule type" value="Genomic_DNA"/>
</dbReference>
<feature type="transmembrane region" description="Helical" evidence="1">
    <location>
        <begin position="334"/>
        <end position="353"/>
    </location>
</feature>
<feature type="transmembrane region" description="Helical" evidence="1">
    <location>
        <begin position="391"/>
        <end position="407"/>
    </location>
</feature>
<evidence type="ECO:0008006" key="4">
    <source>
        <dbReference type="Google" id="ProtNLM"/>
    </source>
</evidence>
<comment type="caution">
    <text evidence="2">The sequence shown here is derived from an EMBL/GenBank/DDBJ whole genome shotgun (WGS) entry which is preliminary data.</text>
</comment>
<evidence type="ECO:0000313" key="3">
    <source>
        <dbReference type="Proteomes" id="UP000285750"/>
    </source>
</evidence>
<proteinExistence type="predicted"/>
<gene>
    <name evidence="2" type="ORF">DWY14_07510</name>
</gene>
<dbReference type="Proteomes" id="UP000285750">
    <property type="component" value="Unassembled WGS sequence"/>
</dbReference>
<dbReference type="RefSeq" id="WP_118431120.1">
    <property type="nucleotide sequence ID" value="NZ_JAQCWP010000035.1"/>
</dbReference>
<feature type="transmembrane region" description="Helical" evidence="1">
    <location>
        <begin position="365"/>
        <end position="385"/>
    </location>
</feature>
<feature type="transmembrane region" description="Helical" evidence="1">
    <location>
        <begin position="119"/>
        <end position="138"/>
    </location>
</feature>
<keyword evidence="1" id="KW-0472">Membrane</keyword>